<dbReference type="EMBL" id="AXCZ01000003">
    <property type="protein sequence ID" value="KGM14443.1"/>
    <property type="molecule type" value="Genomic_DNA"/>
</dbReference>
<keyword evidence="1" id="KW-0812">Transmembrane</keyword>
<gene>
    <name evidence="2" type="ORF">N869_11020</name>
</gene>
<comment type="caution">
    <text evidence="2">The sequence shown here is derived from an EMBL/GenBank/DDBJ whole genome shotgun (WGS) entry which is preliminary data.</text>
</comment>
<dbReference type="Proteomes" id="UP000054314">
    <property type="component" value="Unassembled WGS sequence"/>
</dbReference>
<proteinExistence type="predicted"/>
<evidence type="ECO:0000313" key="3">
    <source>
        <dbReference type="Proteomes" id="UP000054314"/>
    </source>
</evidence>
<keyword evidence="1" id="KW-1133">Transmembrane helix</keyword>
<keyword evidence="3" id="KW-1185">Reference proteome</keyword>
<evidence type="ECO:0000313" key="2">
    <source>
        <dbReference type="EMBL" id="KGM14443.1"/>
    </source>
</evidence>
<name>A0A0A0C1B8_9CELL</name>
<feature type="transmembrane region" description="Helical" evidence="1">
    <location>
        <begin position="35"/>
        <end position="54"/>
    </location>
</feature>
<accession>A0A0A0C1B8</accession>
<dbReference type="AlphaFoldDB" id="A0A0A0C1B8"/>
<evidence type="ECO:0000256" key="1">
    <source>
        <dbReference type="SAM" id="Phobius"/>
    </source>
</evidence>
<protein>
    <submittedName>
        <fullName evidence="2">Uncharacterized protein</fullName>
    </submittedName>
</protein>
<organism evidence="2 3">
    <name type="scientific">Cellulomonas bogoriensis 69B4 = DSM 16987</name>
    <dbReference type="NCBI Taxonomy" id="1386082"/>
    <lineage>
        <taxon>Bacteria</taxon>
        <taxon>Bacillati</taxon>
        <taxon>Actinomycetota</taxon>
        <taxon>Actinomycetes</taxon>
        <taxon>Micrococcales</taxon>
        <taxon>Cellulomonadaceae</taxon>
        <taxon>Cellulomonas</taxon>
    </lineage>
</organism>
<reference evidence="2 3" key="1">
    <citation type="submission" date="2013-08" db="EMBL/GenBank/DDBJ databases">
        <title>Genome sequencing of Cellulomonas bogoriensis 69B4.</title>
        <authorList>
            <person name="Chen F."/>
            <person name="Li Y."/>
            <person name="Wang G."/>
        </authorList>
    </citation>
    <scope>NUCLEOTIDE SEQUENCE [LARGE SCALE GENOMIC DNA]</scope>
    <source>
        <strain evidence="2 3">69B4</strain>
    </source>
</reference>
<sequence>MSSADQLSRPRRGGVHRAARGVRRGLRALVESIDVIYLLTLVGRLIALPFRLIARAFDSFP</sequence>
<keyword evidence="1" id="KW-0472">Membrane</keyword>
<dbReference type="RefSeq" id="WP_035056447.1">
    <property type="nucleotide sequence ID" value="NZ_AXCZ01000003.1"/>
</dbReference>